<accession>A0A4D7C7F8</accession>
<sequence>MTLYFTKDHEWLRVEGDVATFGITGYAQEQLGDVVFVELPVVGKTVAQGGDAAVVESVKAASDVYAPVSGEIVAVNDKLVDEPSLVNSAPEGEGWFAKLKLGNSGELDALMDAAAYQAYLATLG</sequence>
<comment type="similarity">
    <text evidence="1 3">Belongs to the GcvH family.</text>
</comment>
<evidence type="ECO:0000256" key="3">
    <source>
        <dbReference type="HAMAP-Rule" id="MF_00272"/>
    </source>
</evidence>
<organism evidence="6 7">
    <name type="scientific">Hankyongella ginsenosidimutans</name>
    <dbReference type="NCBI Taxonomy" id="1763828"/>
    <lineage>
        <taxon>Bacteria</taxon>
        <taxon>Pseudomonadati</taxon>
        <taxon>Pseudomonadota</taxon>
        <taxon>Alphaproteobacteria</taxon>
        <taxon>Sphingomonadales</taxon>
        <taxon>Sphingomonadaceae</taxon>
        <taxon>Hankyongella</taxon>
    </lineage>
</organism>
<comment type="function">
    <text evidence="3">The glycine cleavage system catalyzes the degradation of glycine. The H protein shuttles the methylamine group of glycine from the P protein to the T protein.</text>
</comment>
<dbReference type="InterPro" id="IPR003016">
    <property type="entry name" value="2-oxoA_DH_lipoyl-BS"/>
</dbReference>
<dbReference type="Pfam" id="PF01597">
    <property type="entry name" value="GCV_H"/>
    <property type="match status" value="1"/>
</dbReference>
<dbReference type="SUPFAM" id="SSF51230">
    <property type="entry name" value="Single hybrid motif"/>
    <property type="match status" value="1"/>
</dbReference>
<evidence type="ECO:0000313" key="6">
    <source>
        <dbReference type="EMBL" id="QCI79970.1"/>
    </source>
</evidence>
<dbReference type="CDD" id="cd06848">
    <property type="entry name" value="GCS_H"/>
    <property type="match status" value="1"/>
</dbReference>
<comment type="cofactor">
    <cofactor evidence="3">
        <name>(R)-lipoate</name>
        <dbReference type="ChEBI" id="CHEBI:83088"/>
    </cofactor>
    <text evidence="3">Binds 1 lipoyl cofactor covalently.</text>
</comment>
<feature type="domain" description="Lipoyl-binding" evidence="5">
    <location>
        <begin position="18"/>
        <end position="100"/>
    </location>
</feature>
<protein>
    <recommendedName>
        <fullName evidence="3">Glycine cleavage system H protein</fullName>
    </recommendedName>
</protein>
<dbReference type="HAMAP" id="MF_00272">
    <property type="entry name" value="GcvH"/>
    <property type="match status" value="1"/>
</dbReference>
<dbReference type="AlphaFoldDB" id="A0A4D7C7F8"/>
<evidence type="ECO:0000256" key="2">
    <source>
        <dbReference type="ARBA" id="ARBA00022823"/>
    </source>
</evidence>
<dbReference type="InterPro" id="IPR033753">
    <property type="entry name" value="GCV_H/Fam206"/>
</dbReference>
<dbReference type="Gene3D" id="2.40.50.100">
    <property type="match status" value="1"/>
</dbReference>
<dbReference type="PANTHER" id="PTHR11715">
    <property type="entry name" value="GLYCINE CLEAVAGE SYSTEM H PROTEIN"/>
    <property type="match status" value="1"/>
</dbReference>
<dbReference type="PROSITE" id="PS50968">
    <property type="entry name" value="BIOTINYL_LIPOYL"/>
    <property type="match status" value="1"/>
</dbReference>
<name>A0A4D7C7F8_9SPHN</name>
<keyword evidence="2 3" id="KW-0450">Lipoyl</keyword>
<dbReference type="InterPro" id="IPR002930">
    <property type="entry name" value="GCV_H"/>
</dbReference>
<gene>
    <name evidence="3 6" type="primary">gcvH</name>
    <name evidence="6" type="ORF">E6W36_11950</name>
</gene>
<dbReference type="EMBL" id="CP039704">
    <property type="protein sequence ID" value="QCI79970.1"/>
    <property type="molecule type" value="Genomic_DNA"/>
</dbReference>
<dbReference type="InterPro" id="IPR011053">
    <property type="entry name" value="Single_hybrid_motif"/>
</dbReference>
<comment type="subunit">
    <text evidence="3">The glycine cleavage system is composed of four proteins: P, T, L and H.</text>
</comment>
<evidence type="ECO:0000313" key="7">
    <source>
        <dbReference type="Proteomes" id="UP000298714"/>
    </source>
</evidence>
<keyword evidence="7" id="KW-1185">Reference proteome</keyword>
<evidence type="ECO:0000259" key="5">
    <source>
        <dbReference type="PROSITE" id="PS50968"/>
    </source>
</evidence>
<dbReference type="GO" id="GO:0005960">
    <property type="term" value="C:glycine cleavage complex"/>
    <property type="evidence" value="ECO:0007669"/>
    <property type="project" value="InterPro"/>
</dbReference>
<reference evidence="7" key="1">
    <citation type="submission" date="2019-04" db="EMBL/GenBank/DDBJ databases">
        <title>Complete genome sequence of Sphingomonas sp. W1-2-3.</title>
        <authorList>
            <person name="Im W.T."/>
        </authorList>
    </citation>
    <scope>NUCLEOTIDE SEQUENCE [LARGE SCALE GENOMIC DNA]</scope>
    <source>
        <strain evidence="7">W1-2-3</strain>
    </source>
</reference>
<proteinExistence type="inferred from homology"/>
<dbReference type="InterPro" id="IPR017453">
    <property type="entry name" value="GCV_H_sub"/>
</dbReference>
<dbReference type="NCBIfam" id="NF002270">
    <property type="entry name" value="PRK01202.1"/>
    <property type="match status" value="1"/>
</dbReference>
<evidence type="ECO:0000256" key="1">
    <source>
        <dbReference type="ARBA" id="ARBA00009249"/>
    </source>
</evidence>
<dbReference type="PROSITE" id="PS00189">
    <property type="entry name" value="LIPOYL"/>
    <property type="match status" value="1"/>
</dbReference>
<feature type="modified residue" description="N6-lipoyllysine" evidence="3 4">
    <location>
        <position position="59"/>
    </location>
</feature>
<dbReference type="GO" id="GO:0019464">
    <property type="term" value="P:glycine decarboxylation via glycine cleavage system"/>
    <property type="evidence" value="ECO:0007669"/>
    <property type="project" value="UniProtKB-UniRule"/>
</dbReference>
<dbReference type="PANTHER" id="PTHR11715:SF3">
    <property type="entry name" value="GLYCINE CLEAVAGE SYSTEM H PROTEIN-RELATED"/>
    <property type="match status" value="1"/>
</dbReference>
<dbReference type="KEGG" id="hgn:E6W36_11950"/>
<dbReference type="NCBIfam" id="TIGR00527">
    <property type="entry name" value="gcvH"/>
    <property type="match status" value="1"/>
</dbReference>
<evidence type="ECO:0000256" key="4">
    <source>
        <dbReference type="PIRSR" id="PIRSR617453-50"/>
    </source>
</evidence>
<dbReference type="InterPro" id="IPR000089">
    <property type="entry name" value="Biotin_lipoyl"/>
</dbReference>
<dbReference type="RefSeq" id="WP_222872820.1">
    <property type="nucleotide sequence ID" value="NZ_CP039704.1"/>
</dbReference>
<dbReference type="GO" id="GO:0009249">
    <property type="term" value="P:protein lipoylation"/>
    <property type="evidence" value="ECO:0007669"/>
    <property type="project" value="TreeGrafter"/>
</dbReference>
<dbReference type="Proteomes" id="UP000298714">
    <property type="component" value="Chromosome"/>
</dbReference>
<dbReference type="GO" id="GO:0005829">
    <property type="term" value="C:cytosol"/>
    <property type="evidence" value="ECO:0007669"/>
    <property type="project" value="TreeGrafter"/>
</dbReference>